<keyword evidence="4" id="KW-1185">Reference proteome</keyword>
<organism evidence="3 4">
    <name type="scientific">Noviherbaspirillum denitrificans</name>
    <dbReference type="NCBI Taxonomy" id="1968433"/>
    <lineage>
        <taxon>Bacteria</taxon>
        <taxon>Pseudomonadati</taxon>
        <taxon>Pseudomonadota</taxon>
        <taxon>Betaproteobacteria</taxon>
        <taxon>Burkholderiales</taxon>
        <taxon>Oxalobacteraceae</taxon>
        <taxon>Noviherbaspirillum</taxon>
    </lineage>
</organism>
<proteinExistence type="predicted"/>
<dbReference type="OrthoDB" id="9179646at2"/>
<dbReference type="InterPro" id="IPR028250">
    <property type="entry name" value="DsbDN"/>
</dbReference>
<keyword evidence="1" id="KW-0732">Signal</keyword>
<feature type="chain" id="PRO_5012852427" description="Thiol:disulfide interchange protein DsbD N-terminal domain-containing protein" evidence="1">
    <location>
        <begin position="23"/>
        <end position="164"/>
    </location>
</feature>
<evidence type="ECO:0000313" key="4">
    <source>
        <dbReference type="Proteomes" id="UP000197535"/>
    </source>
</evidence>
<dbReference type="PANTHER" id="PTHR32234">
    <property type="entry name" value="THIOL:DISULFIDE INTERCHANGE PROTEIN DSBD"/>
    <property type="match status" value="1"/>
</dbReference>
<dbReference type="Pfam" id="PF11412">
    <property type="entry name" value="DsbD_N"/>
    <property type="match status" value="1"/>
</dbReference>
<dbReference type="RefSeq" id="WP_088707591.1">
    <property type="nucleotide sequence ID" value="NZ_LSTO01000001.1"/>
</dbReference>
<protein>
    <recommendedName>
        <fullName evidence="2">Thiol:disulfide interchange protein DsbD N-terminal domain-containing protein</fullName>
    </recommendedName>
</protein>
<dbReference type="GO" id="GO:0045454">
    <property type="term" value="P:cell redox homeostasis"/>
    <property type="evidence" value="ECO:0007669"/>
    <property type="project" value="TreeGrafter"/>
</dbReference>
<comment type="caution">
    <text evidence="3">The sequence shown here is derived from an EMBL/GenBank/DDBJ whole genome shotgun (WGS) entry which is preliminary data.</text>
</comment>
<dbReference type="GO" id="GO:0015035">
    <property type="term" value="F:protein-disulfide reductase activity"/>
    <property type="evidence" value="ECO:0007669"/>
    <property type="project" value="TreeGrafter"/>
</dbReference>
<dbReference type="AlphaFoldDB" id="A0A254TJF3"/>
<evidence type="ECO:0000256" key="1">
    <source>
        <dbReference type="SAM" id="SignalP"/>
    </source>
</evidence>
<name>A0A254TJF3_9BURK</name>
<dbReference type="Proteomes" id="UP000197535">
    <property type="component" value="Unassembled WGS sequence"/>
</dbReference>
<feature type="signal peptide" evidence="1">
    <location>
        <begin position="1"/>
        <end position="22"/>
    </location>
</feature>
<dbReference type="SUPFAM" id="SSF74863">
    <property type="entry name" value="Thiol:disulfide interchange protein DsbD, N-terminal domain (DsbD-alpha)"/>
    <property type="match status" value="1"/>
</dbReference>
<sequence length="164" mass="17707">MKIKSFWLAIVVAALPALPALAQQSTAPGLSTKVKNLFSAPKEDELIEPDLAFTLKVAAKSTNQLNVDVVPANGYYVYKERIRFSLKDGSGVRIGSVKFPPGEMKTDQIFGRTEVFRNAVPITIALDNAAKGKSVVLSASYQGCHEKLGVCYPPIDKTVSLVLP</sequence>
<dbReference type="EMBL" id="LSTO01000001">
    <property type="protein sequence ID" value="OWW20723.1"/>
    <property type="molecule type" value="Genomic_DNA"/>
</dbReference>
<dbReference type="PANTHER" id="PTHR32234:SF0">
    <property type="entry name" value="THIOL:DISULFIDE INTERCHANGE PROTEIN DSBD"/>
    <property type="match status" value="1"/>
</dbReference>
<reference evidence="3 4" key="1">
    <citation type="submission" date="2016-02" db="EMBL/GenBank/DDBJ databases">
        <authorList>
            <person name="Wen L."/>
            <person name="He K."/>
            <person name="Yang H."/>
        </authorList>
    </citation>
    <scope>NUCLEOTIDE SEQUENCE [LARGE SCALE GENOMIC DNA]</scope>
    <source>
        <strain evidence="3 4">TSA40</strain>
    </source>
</reference>
<dbReference type="InterPro" id="IPR036929">
    <property type="entry name" value="DsbDN_sf"/>
</dbReference>
<evidence type="ECO:0000313" key="3">
    <source>
        <dbReference type="EMBL" id="OWW20723.1"/>
    </source>
</evidence>
<dbReference type="Gene3D" id="2.60.40.1250">
    <property type="entry name" value="Thiol:disulfide interchange protein DsbD, N-terminal domain"/>
    <property type="match status" value="1"/>
</dbReference>
<evidence type="ECO:0000259" key="2">
    <source>
        <dbReference type="Pfam" id="PF11412"/>
    </source>
</evidence>
<gene>
    <name evidence="3" type="ORF">AYR66_15765</name>
</gene>
<feature type="domain" description="Thiol:disulfide interchange protein DsbD N-terminal" evidence="2">
    <location>
        <begin position="44"/>
        <end position="161"/>
    </location>
</feature>
<accession>A0A254TJF3</accession>